<dbReference type="OrthoDB" id="102112at2"/>
<dbReference type="AlphaFoldDB" id="A0A1G6XBQ5"/>
<feature type="transmembrane region" description="Helical" evidence="1">
    <location>
        <begin position="117"/>
        <end position="138"/>
    </location>
</feature>
<evidence type="ECO:0008006" key="4">
    <source>
        <dbReference type="Google" id="ProtNLM"/>
    </source>
</evidence>
<feature type="transmembrane region" description="Helical" evidence="1">
    <location>
        <begin position="275"/>
        <end position="291"/>
    </location>
</feature>
<keyword evidence="1" id="KW-1133">Transmembrane helix</keyword>
<evidence type="ECO:0000313" key="3">
    <source>
        <dbReference type="Proteomes" id="UP000199072"/>
    </source>
</evidence>
<dbReference type="RefSeq" id="WP_091146518.1">
    <property type="nucleotide sequence ID" value="NZ_FNAI01000002.1"/>
</dbReference>
<dbReference type="EMBL" id="FNAI01000002">
    <property type="protein sequence ID" value="SDD75243.1"/>
    <property type="molecule type" value="Genomic_DNA"/>
</dbReference>
<feature type="transmembrane region" description="Helical" evidence="1">
    <location>
        <begin position="225"/>
        <end position="242"/>
    </location>
</feature>
<sequence length="451" mass="52020">MSNNTTEFAAPNWKTPQKVLLRTFTIYAAVTIIPLIPSFYQQDFDAGFSVVNYPWRWLDVISQNNPWFFSSQGGKNYFGWFITLVVCLIAGTIWTFAEKQVDKNKNVLEGTRNDNKLYDLFFVLVRYQVALRMSWFAIAKVFPVQMPFPTISQLNTNLGDFTAGKLYWLTTGVSPFFEVFAGVFELTATVLILFRRTTTLGALMMIAILLPIWFVNIGYDAGVELASLHLLLLSLLLLAKDADRFWALLIQHQQAAISYIKPPAFSQQWKKQARLVFKIAFIFVFIVYRGYHYEHLYAAGKTFKLPLDDGIKSFIGFYKVNDFKLNGQSIPYSPNDSVRWQNVVFEKFNTISIKVQKPFKLNTQNKIRTTEYYGNIGRLFYGYEADTVKKTLLLKNRADTTEKVVLSYQIPFPGKFILKGLNERRDSIYIELNKVDKQYPLALKRNSKAAD</sequence>
<evidence type="ECO:0000256" key="1">
    <source>
        <dbReference type="SAM" id="Phobius"/>
    </source>
</evidence>
<keyword evidence="3" id="KW-1185">Reference proteome</keyword>
<dbReference type="STRING" id="1391627.SAMN05216464_102466"/>
<organism evidence="2 3">
    <name type="scientific">Mucilaginibacter pineti</name>
    <dbReference type="NCBI Taxonomy" id="1391627"/>
    <lineage>
        <taxon>Bacteria</taxon>
        <taxon>Pseudomonadati</taxon>
        <taxon>Bacteroidota</taxon>
        <taxon>Sphingobacteriia</taxon>
        <taxon>Sphingobacteriales</taxon>
        <taxon>Sphingobacteriaceae</taxon>
        <taxon>Mucilaginibacter</taxon>
    </lineage>
</organism>
<reference evidence="2 3" key="1">
    <citation type="submission" date="2016-10" db="EMBL/GenBank/DDBJ databases">
        <authorList>
            <person name="de Groot N.N."/>
        </authorList>
    </citation>
    <scope>NUCLEOTIDE SEQUENCE [LARGE SCALE GENOMIC DNA]</scope>
    <source>
        <strain evidence="2 3">47C3B</strain>
    </source>
</reference>
<keyword evidence="1" id="KW-0472">Membrane</keyword>
<feature type="transmembrane region" description="Helical" evidence="1">
    <location>
        <begin position="20"/>
        <end position="40"/>
    </location>
</feature>
<keyword evidence="1" id="KW-0812">Transmembrane</keyword>
<feature type="transmembrane region" description="Helical" evidence="1">
    <location>
        <begin position="166"/>
        <end position="193"/>
    </location>
</feature>
<accession>A0A1G6XBQ5</accession>
<feature type="transmembrane region" description="Helical" evidence="1">
    <location>
        <begin position="77"/>
        <end position="97"/>
    </location>
</feature>
<name>A0A1G6XBQ5_9SPHI</name>
<protein>
    <recommendedName>
        <fullName evidence="4">DoxX family protein</fullName>
    </recommendedName>
</protein>
<feature type="transmembrane region" description="Helical" evidence="1">
    <location>
        <begin position="200"/>
        <end position="219"/>
    </location>
</feature>
<proteinExistence type="predicted"/>
<dbReference type="Proteomes" id="UP000199072">
    <property type="component" value="Unassembled WGS sequence"/>
</dbReference>
<gene>
    <name evidence="2" type="ORF">SAMN05216464_102466</name>
</gene>
<evidence type="ECO:0000313" key="2">
    <source>
        <dbReference type="EMBL" id="SDD75243.1"/>
    </source>
</evidence>